<evidence type="ECO:0000313" key="5">
    <source>
        <dbReference type="Proteomes" id="UP000198804"/>
    </source>
</evidence>
<dbReference type="SUPFAM" id="SSF56925">
    <property type="entry name" value="OMPA-like"/>
    <property type="match status" value="1"/>
</dbReference>
<dbReference type="Proteomes" id="UP000198804">
    <property type="component" value="Unassembled WGS sequence"/>
</dbReference>
<evidence type="ECO:0000256" key="1">
    <source>
        <dbReference type="ARBA" id="ARBA00022729"/>
    </source>
</evidence>
<dbReference type="AlphaFoldDB" id="A0A1I4J5B2"/>
<dbReference type="Gene3D" id="2.40.160.20">
    <property type="match status" value="1"/>
</dbReference>
<evidence type="ECO:0000259" key="3">
    <source>
        <dbReference type="Pfam" id="PF13505"/>
    </source>
</evidence>
<feature type="chain" id="PRO_5011785102" evidence="2">
    <location>
        <begin position="25"/>
        <end position="276"/>
    </location>
</feature>
<feature type="signal peptide" evidence="2">
    <location>
        <begin position="1"/>
        <end position="24"/>
    </location>
</feature>
<dbReference type="InterPro" id="IPR011250">
    <property type="entry name" value="OMP/PagP_B-barrel"/>
</dbReference>
<proteinExistence type="predicted"/>
<dbReference type="STRING" id="414703.SAMN04488125_11923"/>
<dbReference type="OrthoDB" id="5643626at2"/>
<dbReference type="RefSeq" id="WP_091950000.1">
    <property type="nucleotide sequence ID" value="NZ_FOSV01000019.1"/>
</dbReference>
<keyword evidence="1 2" id="KW-0732">Signal</keyword>
<evidence type="ECO:0000313" key="4">
    <source>
        <dbReference type="EMBL" id="SFL61331.1"/>
    </source>
</evidence>
<evidence type="ECO:0000256" key="2">
    <source>
        <dbReference type="SAM" id="SignalP"/>
    </source>
</evidence>
<protein>
    <submittedName>
        <fullName evidence="4">Opacity protein</fullName>
    </submittedName>
</protein>
<name>A0A1I4J5B2_9HYPH</name>
<sequence length="276" mass="29138">MIAPCRLALAATVLACAAPGLARAADLLPPPPPPPAVAPVEIGSGWYLRGDFTQSWFADPKDAVPAGPGINPLLDLRMTPASGYGGGIGYRVFPWLRIDATIDQRGPSDFRALSSGTGFVTGYNVEAGKIDVLTGLVNVYADLGTWYGFTPYIGGGIGFADKAMRRNYTQTTCFEVGCDGIEGSAPGPRDVVPRANRSVASFAWALTAGLSYDIGAGFTLDAAYRYVDLGRAKSGLDAFGYNTRVKDLAANEFRIGLRYNFSNFFAPGAAPDPYGN</sequence>
<feature type="domain" description="Outer membrane protein beta-barrel" evidence="3">
    <location>
        <begin position="40"/>
        <end position="261"/>
    </location>
</feature>
<dbReference type="InterPro" id="IPR027385">
    <property type="entry name" value="Beta-barrel_OMP"/>
</dbReference>
<organism evidence="4 5">
    <name type="scientific">Methylorubrum salsuginis</name>
    <dbReference type="NCBI Taxonomy" id="414703"/>
    <lineage>
        <taxon>Bacteria</taxon>
        <taxon>Pseudomonadati</taxon>
        <taxon>Pseudomonadota</taxon>
        <taxon>Alphaproteobacteria</taxon>
        <taxon>Hyphomicrobiales</taxon>
        <taxon>Methylobacteriaceae</taxon>
        <taxon>Methylorubrum</taxon>
    </lineage>
</organism>
<reference evidence="5" key="1">
    <citation type="submission" date="2016-10" db="EMBL/GenBank/DDBJ databases">
        <authorList>
            <person name="Varghese N."/>
            <person name="Submissions S."/>
        </authorList>
    </citation>
    <scope>NUCLEOTIDE SEQUENCE [LARGE SCALE GENOMIC DNA]</scope>
    <source>
        <strain evidence="5">CGMCC 1.6474</strain>
    </source>
</reference>
<dbReference type="Pfam" id="PF13505">
    <property type="entry name" value="OMP_b-brl"/>
    <property type="match status" value="1"/>
</dbReference>
<keyword evidence="5" id="KW-1185">Reference proteome</keyword>
<gene>
    <name evidence="4" type="ORF">SAMN04488125_11923</name>
</gene>
<accession>A0A1I4J5B2</accession>
<dbReference type="EMBL" id="FOSV01000019">
    <property type="protein sequence ID" value="SFL61331.1"/>
    <property type="molecule type" value="Genomic_DNA"/>
</dbReference>